<dbReference type="Pfam" id="PF12484">
    <property type="entry name" value="PPE-SVP"/>
    <property type="match status" value="1"/>
</dbReference>
<accession>A0ABU5XXK7</accession>
<feature type="domain" description="PPE family C-terminal" evidence="3">
    <location>
        <begin position="318"/>
        <end position="405"/>
    </location>
</feature>
<comment type="caution">
    <text evidence="4">The sequence shown here is derived from an EMBL/GenBank/DDBJ whole genome shotgun (WGS) entry which is preliminary data.</text>
</comment>
<evidence type="ECO:0000259" key="2">
    <source>
        <dbReference type="Pfam" id="PF00823"/>
    </source>
</evidence>
<evidence type="ECO:0000313" key="4">
    <source>
        <dbReference type="EMBL" id="MEB3032211.1"/>
    </source>
</evidence>
<comment type="similarity">
    <text evidence="1">Belongs to the mycobacterial PPE family.</text>
</comment>
<gene>
    <name evidence="4" type="ORF">KV113_11670</name>
</gene>
<sequence length="409" mass="40851">MTKGSRMLDFGVLPPEVTSTQIYSGPGATPMVSAAAAWDGLAAQLNSFAEGYSSVISALEGDGWAGPSANAMAAAAAAYVQWVTATAGQAEQVAGQARSSAAAFEAAHAAVVPPALVAANRTQLSNLVATNIFGQNTPKIAATEAQYAGMWAQNTQAMYGYAGASSTSAKLLPFTEPPQTTNPAGQSAQAAATAAQATGASQSQNWLTDLLQALSSPGASATSSSDTTSLFGLPIPNSLMTDLGDINTILGMPNAAGGGLRSVANVVSMTVALFRLWADAVLYAPLAGLTSATSPVAGLPGGVLAGTAVGGTERAVLASVGGASSLGQMSVPPAWTQATPVATASEQPLWLSEVESWWEAGAPANLGAQTMAEVAAAAAAGTLLMRPVVGKALRVPPRQFKMSRPSSGG</sequence>
<proteinExistence type="inferred from homology"/>
<name>A0ABU5XXK7_9MYCO</name>
<protein>
    <submittedName>
        <fullName evidence="4">PPE family protein</fullName>
    </submittedName>
</protein>
<evidence type="ECO:0000313" key="5">
    <source>
        <dbReference type="Proteomes" id="UP001298593"/>
    </source>
</evidence>
<dbReference type="EMBL" id="JAYJJU010000009">
    <property type="protein sequence ID" value="MEB3032211.1"/>
    <property type="molecule type" value="Genomic_DNA"/>
</dbReference>
<dbReference type="Proteomes" id="UP001298593">
    <property type="component" value="Unassembled WGS sequence"/>
</dbReference>
<evidence type="ECO:0000256" key="1">
    <source>
        <dbReference type="ARBA" id="ARBA00010652"/>
    </source>
</evidence>
<feature type="domain" description="PPE" evidence="2">
    <location>
        <begin position="9"/>
        <end position="170"/>
    </location>
</feature>
<organism evidence="4 5">
    <name type="scientific">[Mycobacterium] nativiensis</name>
    <dbReference type="NCBI Taxonomy" id="2855503"/>
    <lineage>
        <taxon>Bacteria</taxon>
        <taxon>Bacillati</taxon>
        <taxon>Actinomycetota</taxon>
        <taxon>Actinomycetes</taxon>
        <taxon>Mycobacteriales</taxon>
        <taxon>Mycobacteriaceae</taxon>
        <taxon>Mycolicibacter</taxon>
    </lineage>
</organism>
<dbReference type="PANTHER" id="PTHR46766:SF1">
    <property type="entry name" value="GLUTAMINE-RICH PROTEIN 2"/>
    <property type="match status" value="1"/>
</dbReference>
<reference evidence="4 5" key="1">
    <citation type="submission" date="2023-12" db="EMBL/GenBank/DDBJ databases">
        <title>Description of new species of Mycobacterium terrae complex isolated from sewage at the Sao Paulo Zoological Park Foundation in Brazil.</title>
        <authorList>
            <person name="Romagnoli C.L."/>
            <person name="Conceicao E.C."/>
            <person name="Machado E."/>
            <person name="Barreto L.B.P.F."/>
            <person name="Sharma A."/>
            <person name="Silva N.M."/>
            <person name="Marques L.E."/>
            <person name="Juliana M.A."/>
            <person name="Lourenco M.C.S."/>
            <person name="Digiampietri L.A."/>
            <person name="Suffys P.N."/>
            <person name="Viana-Niero C."/>
        </authorList>
    </citation>
    <scope>NUCLEOTIDE SEQUENCE [LARGE SCALE GENOMIC DNA]</scope>
    <source>
        <strain evidence="4 5">MYC340</strain>
    </source>
</reference>
<dbReference type="InterPro" id="IPR022171">
    <property type="entry name" value="PPE_C"/>
</dbReference>
<dbReference type="InterPro" id="IPR038332">
    <property type="entry name" value="PPE_sf"/>
</dbReference>
<dbReference type="RefSeq" id="WP_329780072.1">
    <property type="nucleotide sequence ID" value="NZ_JAYJJU010000009.1"/>
</dbReference>
<dbReference type="PANTHER" id="PTHR46766">
    <property type="entry name" value="GLUTAMINE-RICH PROTEIN 2"/>
    <property type="match status" value="1"/>
</dbReference>
<dbReference type="Pfam" id="PF00823">
    <property type="entry name" value="PPE"/>
    <property type="match status" value="1"/>
</dbReference>
<keyword evidence="5" id="KW-1185">Reference proteome</keyword>
<evidence type="ECO:0000259" key="3">
    <source>
        <dbReference type="Pfam" id="PF12484"/>
    </source>
</evidence>
<dbReference type="InterPro" id="IPR000030">
    <property type="entry name" value="PPE_dom"/>
</dbReference>
<dbReference type="SUPFAM" id="SSF140459">
    <property type="entry name" value="PE/PPE dimer-like"/>
    <property type="match status" value="1"/>
</dbReference>
<dbReference type="Gene3D" id="1.20.1260.20">
    <property type="entry name" value="PPE superfamily"/>
    <property type="match status" value="1"/>
</dbReference>